<evidence type="ECO:0000256" key="5">
    <source>
        <dbReference type="ARBA" id="ARBA00022771"/>
    </source>
</evidence>
<dbReference type="GO" id="GO:0032259">
    <property type="term" value="P:methylation"/>
    <property type="evidence" value="ECO:0007669"/>
    <property type="project" value="UniProtKB-KW"/>
</dbReference>
<feature type="domain" description="MYND-type" evidence="9">
    <location>
        <begin position="107"/>
        <end position="174"/>
    </location>
</feature>
<protein>
    <recommendedName>
        <fullName evidence="12">SET domain-containing protein</fullName>
    </recommendedName>
</protein>
<keyword evidence="6" id="KW-0862">Zinc</keyword>
<keyword evidence="4" id="KW-0479">Metal-binding</keyword>
<dbReference type="SUPFAM" id="SSF82199">
    <property type="entry name" value="SET domain"/>
    <property type="match status" value="1"/>
</dbReference>
<evidence type="ECO:0000256" key="3">
    <source>
        <dbReference type="ARBA" id="ARBA00022691"/>
    </source>
</evidence>
<evidence type="ECO:0000259" key="8">
    <source>
        <dbReference type="PROSITE" id="PS50280"/>
    </source>
</evidence>
<dbReference type="AlphaFoldDB" id="A0A812EIT7"/>
<evidence type="ECO:0000313" key="11">
    <source>
        <dbReference type="Proteomes" id="UP000597762"/>
    </source>
</evidence>
<dbReference type="InterPro" id="IPR046341">
    <property type="entry name" value="SET_dom_sf"/>
</dbReference>
<dbReference type="InterPro" id="IPR002893">
    <property type="entry name" value="Znf_MYND"/>
</dbReference>
<evidence type="ECO:0000256" key="7">
    <source>
        <dbReference type="PROSITE-ProRule" id="PRU00134"/>
    </source>
</evidence>
<feature type="domain" description="SET" evidence="8">
    <location>
        <begin position="46"/>
        <end position="393"/>
    </location>
</feature>
<dbReference type="Gene3D" id="6.10.140.2220">
    <property type="match status" value="1"/>
</dbReference>
<dbReference type="InterPro" id="IPR001214">
    <property type="entry name" value="SET_dom"/>
</dbReference>
<evidence type="ECO:0000256" key="6">
    <source>
        <dbReference type="ARBA" id="ARBA00022833"/>
    </source>
</evidence>
<evidence type="ECO:0000256" key="2">
    <source>
        <dbReference type="ARBA" id="ARBA00022679"/>
    </source>
</evidence>
<keyword evidence="11" id="KW-1185">Reference proteome</keyword>
<evidence type="ECO:0000256" key="4">
    <source>
        <dbReference type="ARBA" id="ARBA00022723"/>
    </source>
</evidence>
<dbReference type="PROSITE" id="PS50865">
    <property type="entry name" value="ZF_MYND_2"/>
    <property type="match status" value="1"/>
</dbReference>
<dbReference type="Pfam" id="PF01753">
    <property type="entry name" value="zf-MYND"/>
    <property type="match status" value="1"/>
</dbReference>
<dbReference type="Pfam" id="PF00856">
    <property type="entry name" value="SET"/>
    <property type="match status" value="1"/>
</dbReference>
<dbReference type="PANTHER" id="PTHR46402">
    <property type="entry name" value="SET AND MYND DOMAIN-CONTAINING PROTEIN 5"/>
    <property type="match status" value="1"/>
</dbReference>
<organism evidence="10 11">
    <name type="scientific">Acanthosepion pharaonis</name>
    <name type="common">Pharaoh cuttlefish</name>
    <name type="synonym">Sepia pharaonis</name>
    <dbReference type="NCBI Taxonomy" id="158019"/>
    <lineage>
        <taxon>Eukaryota</taxon>
        <taxon>Metazoa</taxon>
        <taxon>Spiralia</taxon>
        <taxon>Lophotrochozoa</taxon>
        <taxon>Mollusca</taxon>
        <taxon>Cephalopoda</taxon>
        <taxon>Coleoidea</taxon>
        <taxon>Decapodiformes</taxon>
        <taxon>Sepiida</taxon>
        <taxon>Sepiina</taxon>
        <taxon>Sepiidae</taxon>
        <taxon>Acanthosepion</taxon>
    </lineage>
</organism>
<dbReference type="CDD" id="cd20071">
    <property type="entry name" value="SET_SMYD"/>
    <property type="match status" value="1"/>
</dbReference>
<evidence type="ECO:0000313" key="10">
    <source>
        <dbReference type="EMBL" id="CAE1321579.1"/>
    </source>
</evidence>
<dbReference type="PANTHER" id="PTHR46402:SF2">
    <property type="entry name" value="HISTONE-LYSINE N-TRIMETHYLTRANSFERASE SMYD5"/>
    <property type="match status" value="1"/>
</dbReference>
<dbReference type="GO" id="GO:0045814">
    <property type="term" value="P:negative regulation of gene expression, epigenetic"/>
    <property type="evidence" value="ECO:0007669"/>
    <property type="project" value="TreeGrafter"/>
</dbReference>
<dbReference type="PROSITE" id="PS50280">
    <property type="entry name" value="SET"/>
    <property type="match status" value="1"/>
</dbReference>
<gene>
    <name evidence="10" type="ORF">SPHA_71654</name>
</gene>
<dbReference type="Proteomes" id="UP000597762">
    <property type="component" value="Unassembled WGS sequence"/>
</dbReference>
<reference evidence="10" key="1">
    <citation type="submission" date="2021-01" db="EMBL/GenBank/DDBJ databases">
        <authorList>
            <person name="Li R."/>
            <person name="Bekaert M."/>
        </authorList>
    </citation>
    <scope>NUCLEOTIDE SEQUENCE</scope>
    <source>
        <strain evidence="10">Farmed</strain>
    </source>
</reference>
<accession>A0A812EIT7</accession>
<evidence type="ECO:0000256" key="1">
    <source>
        <dbReference type="ARBA" id="ARBA00022603"/>
    </source>
</evidence>
<sequence length="492" mass="56801">MRTHEIWKMGGMILQKMDLPVLAEFWLRKATQISKNEDLESAVAFQQIRVRRLYEPLCTGFPVKVVFSQYGKCIIATDDIEENGVIFKDNPLVIGQATDTISAHPTCDNCGYSLMEPRHYFGDELNTMNDSLKDLIDSYWPKRMNISCENCFRENYCSKACKQEAWEGYHRVLCPSNNPAASLLYDVRDGDGMAINPETRMQEEFWGGHFSPMILPRIYASILSHAQKMMEEENLTEPTQLHWAISMAPYRRFVAFGTSKAVQKNPLFYSLIQKVFSNYKIKFEIKQTDFEGRYNQATCNLQAFGPYTTPYHTFLANLQDVEMDIHVMQMIQKLNNKPQHASLASLFPLHACTNHSCNNNADILDGEVLGRPGIWVMANRKIRKGEEVNITYIDTSMQQKLRRAWLYRSFHFWCNCQKNVNLKEVMPISVQIARRKHQKERISQHVGDAKRHGIALLSVKDLPGKKVTGIYVKRQRNQKGVQKLKANNCCFN</sequence>
<keyword evidence="5 7" id="KW-0863">Zinc-finger</keyword>
<comment type="caution">
    <text evidence="10">The sequence shown here is derived from an EMBL/GenBank/DDBJ whole genome shotgun (WGS) entry which is preliminary data.</text>
</comment>
<keyword evidence="3" id="KW-0949">S-adenosyl-L-methionine</keyword>
<dbReference type="Gene3D" id="2.170.270.10">
    <property type="entry name" value="SET domain"/>
    <property type="match status" value="1"/>
</dbReference>
<keyword evidence="1" id="KW-0489">Methyltransferase</keyword>
<keyword evidence="2" id="KW-0808">Transferase</keyword>
<evidence type="ECO:0000259" key="9">
    <source>
        <dbReference type="PROSITE" id="PS50865"/>
    </source>
</evidence>
<dbReference type="OrthoDB" id="438641at2759"/>
<evidence type="ECO:0008006" key="12">
    <source>
        <dbReference type="Google" id="ProtNLM"/>
    </source>
</evidence>
<dbReference type="GO" id="GO:0042799">
    <property type="term" value="F:histone H4K20 methyltransferase activity"/>
    <property type="evidence" value="ECO:0007669"/>
    <property type="project" value="TreeGrafter"/>
</dbReference>
<proteinExistence type="predicted"/>
<dbReference type="GO" id="GO:0008270">
    <property type="term" value="F:zinc ion binding"/>
    <property type="evidence" value="ECO:0007669"/>
    <property type="project" value="UniProtKB-KW"/>
</dbReference>
<dbReference type="EMBL" id="CAHIKZ030005248">
    <property type="protein sequence ID" value="CAE1321579.1"/>
    <property type="molecule type" value="Genomic_DNA"/>
</dbReference>
<name>A0A812EIT7_ACAPH</name>